<dbReference type="InterPro" id="IPR053180">
    <property type="entry name" value="Ca-binding_acidic-repeat"/>
</dbReference>
<comment type="caution">
    <text evidence="8">The sequence shown here is derived from an EMBL/GenBank/DDBJ whole genome shotgun (WGS) entry which is preliminary data.</text>
</comment>
<keyword evidence="9" id="KW-1185">Reference proteome</keyword>
<keyword evidence="6" id="KW-0812">Transmembrane</keyword>
<feature type="compositionally biased region" description="Acidic residues" evidence="5">
    <location>
        <begin position="1310"/>
        <end position="1320"/>
    </location>
</feature>
<evidence type="ECO:0000256" key="5">
    <source>
        <dbReference type="SAM" id="MobiDB-lite"/>
    </source>
</evidence>
<evidence type="ECO:0000313" key="8">
    <source>
        <dbReference type="EMBL" id="MDE1656153.1"/>
    </source>
</evidence>
<feature type="compositionally biased region" description="Basic and acidic residues" evidence="5">
    <location>
        <begin position="1519"/>
        <end position="1532"/>
    </location>
</feature>
<feature type="compositionally biased region" description="Acidic residues" evidence="5">
    <location>
        <begin position="1332"/>
        <end position="1342"/>
    </location>
</feature>
<proteinExistence type="predicted"/>
<accession>A0ABT5V5F3</accession>
<feature type="compositionally biased region" description="Polar residues" evidence="5">
    <location>
        <begin position="1697"/>
        <end position="1708"/>
    </location>
</feature>
<evidence type="ECO:0000256" key="6">
    <source>
        <dbReference type="SAM" id="Phobius"/>
    </source>
</evidence>
<dbReference type="Pfam" id="PF18957">
    <property type="entry name" value="RibLong"/>
    <property type="match status" value="2"/>
</dbReference>
<dbReference type="NCBIfam" id="NF038186">
    <property type="entry name" value="YPDG_rpt"/>
    <property type="match status" value="1"/>
</dbReference>
<keyword evidence="6" id="KW-0472">Membrane</keyword>
<feature type="compositionally biased region" description="Basic and acidic residues" evidence="5">
    <location>
        <begin position="1550"/>
        <end position="1561"/>
    </location>
</feature>
<keyword evidence="3" id="KW-0732">Signal</keyword>
<feature type="region of interest" description="Disordered" evidence="5">
    <location>
        <begin position="1003"/>
        <end position="1056"/>
    </location>
</feature>
<dbReference type="Pfam" id="PF18884">
    <property type="entry name" value="TSP3_bac"/>
    <property type="match status" value="15"/>
</dbReference>
<reference evidence="8 9" key="1">
    <citation type="submission" date="2023-02" db="EMBL/GenBank/DDBJ databases">
        <title>Defining the Infant Male Urobiome and Moving Towards Mechanisms in Urobiome Research.</title>
        <authorList>
            <person name="Reasoner S."/>
            <person name="Flores V."/>
            <person name="Van Horn G."/>
            <person name="Morales G."/>
            <person name="Peard L."/>
            <person name="Abelson B."/>
            <person name="Manuel C."/>
            <person name="Lee J."/>
            <person name="Baker B."/>
            <person name="Williams T."/>
            <person name="Schmitz J."/>
            <person name="Clayton D."/>
            <person name="Hadjifrangiskou M."/>
        </authorList>
    </citation>
    <scope>NUCLEOTIDE SEQUENCE [LARGE SCALE GENOMIC DNA]</scope>
    <source>
        <strain evidence="8 9">AS1053</strain>
    </source>
</reference>
<keyword evidence="6" id="KW-1133">Transmembrane helix</keyword>
<feature type="region of interest" description="Disordered" evidence="5">
    <location>
        <begin position="700"/>
        <end position="729"/>
    </location>
</feature>
<keyword evidence="2" id="KW-0964">Secreted</keyword>
<evidence type="ECO:0000256" key="4">
    <source>
        <dbReference type="ARBA" id="ARBA00022837"/>
    </source>
</evidence>
<sequence>MSQHTESTQSAPGVSASVSRKGGHRRRTKVWAGLTAAALMTTFASGFAYAAPQGNSGAAPTAPAAQCPTYVGDTAVEAGANQPGANRPDIPAKQDAIIEADAFKNGWIKTTTDASNAKNTLSGRAFFGGVGTPATTSNGATPVPDGTKVYLQWRDTDGSASPIYSTTVRTIDESDGSQIGPGAYAFDLRVPWVDNTGKQHLYKAVEGQYYRLWINDFTNPAGNPVTMVRQAGGFFPGAFVNSVTANNLGQFPLIGTNMQRTAVFMYTDPNDYLTRPKNEWIHDDKGALPDPAVTLSTRDSVSGKVWFESGAGDLANSATGPSFNTSGDVVASGYTVVLSQLTPAGKAALQELRNATPSVNDREVKVRDMLTEHPEYIEGTYTATTNEKGMYTIRLPKNAGADVDRIYMYVLDPNGRVVPNYSSFMRQTFNMFNSNASWTPQTSAAVNLITNNWYNVNLALVLSVQVELDITNFDAQENYALPGQTAEIKLTGKALSPLPNKIVWTDSKGKVVQTNGDLKKLSDAKKAFFTVPENAKDGEIYTATLYAADNAVSSDSFIVRALPVKYDAVKVKKTQTEKSKAPYATREAKGFTQAGNNKYRLPEGTSYALGETAKNWASIDPATGVVTVKPGADVAPCDYRIPVVATVTDPLNPKNQLKLKTWVPVTVVPQLSDTYDPIYKQDNTVEAGQTIEVPAPTFDKPATKKVEKDPAPTEKGKKTTFKLGDNSPITATVNPETGAITVTPAAGTAAGPYEVPVVVTYPDGSTDTVKVPVTVTTPAPVDTDNDGVNDDADQCPTIAGPASNNGCPVWNDGEGKPGTDVTLEKDPANGQIPTTATCEAGNGATCTIGQDGNVVVKVPEGATPGTEIPVTIKNDGKTLHTPKVTVTAPDPVPNPDGDNDGVPDAQDQCPTIAGPASNNGCPAWNDGEGKPGADVTLTKDPANGQIPTTATCEAGNGATCTIGQDGNVTVKVPEGATPGTEIPVTIKDGGKTLDTSKVTVIAPNNPAWNDTTTKPSEPAQLPNAGGPVPAGSTVEVTGPGTAKLNEDGSITVTPNANAKDKDQIVVKVKDPNGKDLDTATVTIADPDPDKDGVSGDKDQCPTIAGPASNNGCPAWNNGEGKPGTDVTLTKDPANGQIPTTATCEAGNGATCTIGQDGNVVVKVPEGATPGTEIPVTIKNDGKTLHTPKVTVTAPDPVPNPDGDNDGVPDAQDQCPTIAGPASNNGCPAWNDGEGKPGADVTLTKDPANGQIPASATCEATGGATCTIGQDGNVVVKVPADAKDKSEITVTIKDGGKTLDTSKVTVKDPDTDGDGLTDSEEEKIGTDPKNPDTDGDGINDGDEVNGTKNPFKDDKFNKDGKPGNTDPKNPDTDGDGVNDGDEVTGKNNGGKPTNPNKADTDGDGVTDADEIKDGTDPNNADTDGDGVNDGDEKKNGTDPKNPDTDGDGVSDGREKDLGTDPKNPDTDGDGLTDGEEVGTDIDENGKPARNEDGTPKVDDSKATKTDPKNPDTDGDGLTDGEEKKIGTDPKNPDTDGDGLTDGDEVNGTKNPFKDDKFNKDGKPGNTDPLNPDTDGDGVNDGDEVTGAKNNGKPTNPNKADTDGDGVNDGDEIANGTDPNKGDTDGDGLTDGEEKAIGTDPKNPDTDGDGLTDGDEVNGTKNPFKDDKFNKDGKPGNTDPLNPDTDGDGVNDGDEVTGAKNNGKPTNPNKADTDGDGVNDGDEIKNGTDPLNPNDPGKAAPKTKKVKKAKGLTATGADVASLAVFALLAAGAGSVAICRRKK</sequence>
<feature type="compositionally biased region" description="Polar residues" evidence="5">
    <location>
        <begin position="1586"/>
        <end position="1597"/>
    </location>
</feature>
<feature type="compositionally biased region" description="Acidic residues" evidence="5">
    <location>
        <begin position="1601"/>
        <end position="1610"/>
    </location>
</feature>
<gene>
    <name evidence="8" type="ORF">PWJ81_03625</name>
</gene>
<feature type="compositionally biased region" description="Acidic residues" evidence="5">
    <location>
        <begin position="1644"/>
        <end position="1654"/>
    </location>
</feature>
<feature type="domain" description="Long Rib" evidence="7">
    <location>
        <begin position="564"/>
        <end position="649"/>
    </location>
</feature>
<feature type="compositionally biased region" description="Basic and acidic residues" evidence="5">
    <location>
        <begin position="1482"/>
        <end position="1510"/>
    </location>
</feature>
<feature type="compositionally biased region" description="Acidic residues" evidence="5">
    <location>
        <begin position="1683"/>
        <end position="1693"/>
    </location>
</feature>
<dbReference type="RefSeq" id="WP_274778430.1">
    <property type="nucleotide sequence ID" value="NZ_JARBHI010000006.1"/>
</dbReference>
<dbReference type="EMBL" id="JARBHI010000006">
    <property type="protein sequence ID" value="MDE1656153.1"/>
    <property type="molecule type" value="Genomic_DNA"/>
</dbReference>
<feature type="region of interest" description="Disordered" evidence="5">
    <location>
        <begin position="1188"/>
        <end position="1207"/>
    </location>
</feature>
<evidence type="ECO:0000256" key="2">
    <source>
        <dbReference type="ARBA" id="ARBA00022525"/>
    </source>
</evidence>
<evidence type="ECO:0000256" key="3">
    <source>
        <dbReference type="ARBA" id="ARBA00022729"/>
    </source>
</evidence>
<feature type="compositionally biased region" description="Polar residues" evidence="5">
    <location>
        <begin position="1006"/>
        <end position="1015"/>
    </location>
</feature>
<evidence type="ECO:0000313" key="9">
    <source>
        <dbReference type="Proteomes" id="UP001219297"/>
    </source>
</evidence>
<dbReference type="InterPro" id="IPR059100">
    <property type="entry name" value="TSP3_bac"/>
</dbReference>
<feature type="compositionally biased region" description="Polar residues" evidence="5">
    <location>
        <begin position="1"/>
        <end position="18"/>
    </location>
</feature>
<evidence type="ECO:0000259" key="7">
    <source>
        <dbReference type="Pfam" id="PF18957"/>
    </source>
</evidence>
<feature type="transmembrane region" description="Helical" evidence="6">
    <location>
        <begin position="30"/>
        <end position="51"/>
    </location>
</feature>
<dbReference type="Proteomes" id="UP001219297">
    <property type="component" value="Unassembled WGS sequence"/>
</dbReference>
<feature type="compositionally biased region" description="Acidic residues" evidence="5">
    <location>
        <begin position="1533"/>
        <end position="1543"/>
    </location>
</feature>
<evidence type="ECO:0000256" key="1">
    <source>
        <dbReference type="ARBA" id="ARBA00004613"/>
    </source>
</evidence>
<protein>
    <submittedName>
        <fullName evidence="8">Rib/alpha-like domain-containing protein</fullName>
    </submittedName>
</protein>
<feature type="compositionally biased region" description="Basic and acidic residues" evidence="5">
    <location>
        <begin position="1321"/>
        <end position="1331"/>
    </location>
</feature>
<keyword evidence="4" id="KW-0106">Calcium</keyword>
<feature type="compositionally biased region" description="Basic and acidic residues" evidence="5">
    <location>
        <begin position="1349"/>
        <end position="1360"/>
    </location>
</feature>
<name>A0ABT5V5F3_9ACTO</name>
<feature type="region of interest" description="Disordered" evidence="5">
    <location>
        <begin position="1"/>
        <end position="26"/>
    </location>
</feature>
<feature type="compositionally biased region" description="Basic and acidic residues" evidence="5">
    <location>
        <begin position="1661"/>
        <end position="1672"/>
    </location>
</feature>
<feature type="domain" description="Long Rib" evidence="7">
    <location>
        <begin position="673"/>
        <end position="776"/>
    </location>
</feature>
<feature type="compositionally biased region" description="Basic and acidic residues" evidence="5">
    <location>
        <begin position="1630"/>
        <end position="1643"/>
    </location>
</feature>
<feature type="transmembrane region" description="Helical" evidence="6">
    <location>
        <begin position="1757"/>
        <end position="1776"/>
    </location>
</feature>
<comment type="subcellular location">
    <subcellularLocation>
        <location evidence="1">Secreted</location>
    </subcellularLocation>
</comment>
<feature type="compositionally biased region" description="Acidic residues" evidence="5">
    <location>
        <begin position="1572"/>
        <end position="1582"/>
    </location>
</feature>
<feature type="compositionally biased region" description="Basic and acidic residues" evidence="5">
    <location>
        <begin position="1449"/>
        <end position="1464"/>
    </location>
</feature>
<feature type="compositionally biased region" description="Basic and acidic residues" evidence="5">
    <location>
        <begin position="701"/>
        <end position="717"/>
    </location>
</feature>
<feature type="region of interest" description="Disordered" evidence="5">
    <location>
        <begin position="1218"/>
        <end position="1242"/>
    </location>
</feature>
<feature type="compositionally biased region" description="Acidic residues" evidence="5">
    <location>
        <begin position="1371"/>
        <end position="1381"/>
    </location>
</feature>
<feature type="compositionally biased region" description="Acidic residues" evidence="5">
    <location>
        <begin position="1465"/>
        <end position="1481"/>
    </location>
</feature>
<dbReference type="PANTHER" id="PTHR37467:SF1">
    <property type="entry name" value="EXPORTED CALCIUM-BINDING GLYCOPROTEIN"/>
    <property type="match status" value="1"/>
</dbReference>
<organism evidence="8 9">
    <name type="scientific">Actinotignum sanguinis</name>
    <dbReference type="NCBI Taxonomy" id="1445614"/>
    <lineage>
        <taxon>Bacteria</taxon>
        <taxon>Bacillati</taxon>
        <taxon>Actinomycetota</taxon>
        <taxon>Actinomycetes</taxon>
        <taxon>Actinomycetales</taxon>
        <taxon>Actinomycetaceae</taxon>
        <taxon>Actinotignum</taxon>
    </lineage>
</organism>
<feature type="compositionally biased region" description="Low complexity" evidence="5">
    <location>
        <begin position="1384"/>
        <end position="1396"/>
    </location>
</feature>
<dbReference type="PANTHER" id="PTHR37467">
    <property type="entry name" value="EXPORTED CALCIUM-BINDING GLYCOPROTEIN-RELATED"/>
    <property type="match status" value="1"/>
</dbReference>
<dbReference type="Pfam" id="PF17963">
    <property type="entry name" value="Big_9"/>
    <property type="match status" value="1"/>
</dbReference>
<feature type="compositionally biased region" description="Basic and acidic residues" evidence="5">
    <location>
        <begin position="1429"/>
        <end position="1442"/>
    </location>
</feature>
<dbReference type="InterPro" id="IPR044055">
    <property type="entry name" value="RibLong"/>
</dbReference>
<feature type="region of interest" description="Disordered" evidence="5">
    <location>
        <begin position="1291"/>
        <end position="1743"/>
    </location>
</feature>
<feature type="region of interest" description="Disordered" evidence="5">
    <location>
        <begin position="883"/>
        <end position="903"/>
    </location>
</feature>